<evidence type="ECO:0000256" key="3">
    <source>
        <dbReference type="ARBA" id="ARBA00022884"/>
    </source>
</evidence>
<comment type="caution">
    <text evidence="9">The sequence shown here is derived from an EMBL/GenBank/DDBJ whole genome shotgun (WGS) entry which is preliminary data.</text>
</comment>
<feature type="domain" description="S1 motif" evidence="8">
    <location>
        <begin position="447"/>
        <end position="512"/>
    </location>
</feature>
<feature type="domain" description="S1 motif" evidence="8">
    <location>
        <begin position="188"/>
        <end position="256"/>
    </location>
</feature>
<keyword evidence="5" id="KW-0687">Ribonucleoprotein</keyword>
<dbReference type="CDD" id="cd05687">
    <property type="entry name" value="S1_RPS1_repeat_ec1_hs1"/>
    <property type="match status" value="1"/>
</dbReference>
<dbReference type="SUPFAM" id="SSF50249">
    <property type="entry name" value="Nucleic acid-binding proteins"/>
    <property type="match status" value="6"/>
</dbReference>
<evidence type="ECO:0000313" key="10">
    <source>
        <dbReference type="Proteomes" id="UP000231292"/>
    </source>
</evidence>
<dbReference type="InterPro" id="IPR050437">
    <property type="entry name" value="Ribos_protein_bS1-like"/>
</dbReference>
<dbReference type="Gene3D" id="2.40.50.140">
    <property type="entry name" value="Nucleic acid-binding proteins"/>
    <property type="match status" value="5"/>
</dbReference>
<dbReference type="Pfam" id="PF00575">
    <property type="entry name" value="S1"/>
    <property type="match status" value="6"/>
</dbReference>
<dbReference type="SMART" id="SM00316">
    <property type="entry name" value="S1"/>
    <property type="match status" value="6"/>
</dbReference>
<evidence type="ECO:0000256" key="6">
    <source>
        <dbReference type="ARBA" id="ARBA00035293"/>
    </source>
</evidence>
<dbReference type="PROSITE" id="PS50126">
    <property type="entry name" value="S1"/>
    <property type="match status" value="6"/>
</dbReference>
<dbReference type="InterPro" id="IPR035104">
    <property type="entry name" value="Ribosomal_protein_S1-like"/>
</dbReference>
<evidence type="ECO:0000256" key="1">
    <source>
        <dbReference type="ARBA" id="ARBA00006767"/>
    </source>
</evidence>
<feature type="domain" description="S1 motif" evidence="8">
    <location>
        <begin position="22"/>
        <end position="84"/>
    </location>
</feature>
<proteinExistence type="inferred from homology"/>
<dbReference type="CDD" id="cd04465">
    <property type="entry name" value="S1_RPS1_repeat_ec2_hs2"/>
    <property type="match status" value="1"/>
</dbReference>
<dbReference type="PANTHER" id="PTHR10724:SF7">
    <property type="entry name" value="SMALL RIBOSOMAL SUBUNIT PROTEIN BS1C"/>
    <property type="match status" value="1"/>
</dbReference>
<dbReference type="InterPro" id="IPR003029">
    <property type="entry name" value="S1_domain"/>
</dbReference>
<comment type="similarity">
    <text evidence="1">Belongs to the bacterial ribosomal protein bS1 family.</text>
</comment>
<reference evidence="9 10" key="1">
    <citation type="submission" date="2017-09" db="EMBL/GenBank/DDBJ databases">
        <title>Depth-based differentiation of microbial function through sediment-hosted aquifers and enrichment of novel symbionts in the deep terrestrial subsurface.</title>
        <authorList>
            <person name="Probst A.J."/>
            <person name="Ladd B."/>
            <person name="Jarett J.K."/>
            <person name="Geller-Mcgrath D.E."/>
            <person name="Sieber C.M."/>
            <person name="Emerson J.B."/>
            <person name="Anantharaman K."/>
            <person name="Thomas B.C."/>
            <person name="Malmstrom R."/>
            <person name="Stieglmeier M."/>
            <person name="Klingl A."/>
            <person name="Woyke T."/>
            <person name="Ryan C.M."/>
            <person name="Banfield J.F."/>
        </authorList>
    </citation>
    <scope>NUCLEOTIDE SEQUENCE [LARGE SCALE GENOMIC DNA]</scope>
    <source>
        <strain evidence="9">CG23_combo_of_CG06-09_8_20_14_all_41_10</strain>
    </source>
</reference>
<organism evidence="9 10">
    <name type="scientific">Candidatus Sherwoodlollariibacterium unditelluris</name>
    <dbReference type="NCBI Taxonomy" id="1974757"/>
    <lineage>
        <taxon>Bacteria</taxon>
        <taxon>Pseudomonadati</taxon>
        <taxon>Candidatus Omnitrophota</taxon>
        <taxon>Candidatus Sherwoodlollariibacterium</taxon>
    </lineage>
</organism>
<dbReference type="AlphaFoldDB" id="A0A2G9YIW9"/>
<feature type="domain" description="S1 motif" evidence="8">
    <location>
        <begin position="273"/>
        <end position="343"/>
    </location>
</feature>
<evidence type="ECO:0000313" key="9">
    <source>
        <dbReference type="EMBL" id="PIP19187.1"/>
    </source>
</evidence>
<dbReference type="FunFam" id="2.40.50.140:FF:000011">
    <property type="entry name" value="30S ribosomal protein S1"/>
    <property type="match status" value="2"/>
</dbReference>
<keyword evidence="2" id="KW-0677">Repeat</keyword>
<protein>
    <recommendedName>
        <fullName evidence="6">Small ribosomal subunit protein bS1</fullName>
    </recommendedName>
    <alternativeName>
        <fullName evidence="7">30S ribosomal protein S1</fullName>
    </alternativeName>
</protein>
<dbReference type="PRINTS" id="PR00681">
    <property type="entry name" value="RIBOSOMALS1"/>
</dbReference>
<dbReference type="CDD" id="cd05688">
    <property type="entry name" value="S1_RPS1_repeat_ec3"/>
    <property type="match status" value="1"/>
</dbReference>
<dbReference type="EMBL" id="PCRK01000101">
    <property type="protein sequence ID" value="PIP19187.1"/>
    <property type="molecule type" value="Genomic_DNA"/>
</dbReference>
<evidence type="ECO:0000256" key="4">
    <source>
        <dbReference type="ARBA" id="ARBA00022980"/>
    </source>
</evidence>
<sequence>MLQPKSELEELYNQSIKIIKEGQVVIGKIVAIKTKEVLVDVSFKSEGIVPITEFSKQDLEVGKEVELFVETIENDAGNIVLSREKAISIHGWNKIVKCFNDGTMVEGRPVKKVKGGFLVDAMGIAGFLPLSLSAFKNIADKDLLYKPFSFKIIKVNNLRRSIILSRREAMQKEKNIARDKIWQELKIGDAVSGTVKAITDFGAFIDLGGVDGLLHITDMAWSRISHPSEIVALGDKIKVMILNLDKDSEKVSLGLKQMLPDPWLDIVNKFTVGSKVKGKVVNILPYGVFMELEKGIEGLIHVSEISWTKRINNPQEMFAVGDMVETQIISVDKDSHRISLSLKQLEQNPWLEAEGKYPPGSKISGKVHGFTDYGAFIELDSNLEGMIHVSDMSWTKRISHPQDVLKKGQNVDMVVLSVDSQNRRIALGLKQLLDNPWPEIAQKYPLDTVLEAEVVNLTDFGVFVKMEEDLEGLIYSSEIDKDAAANLKPGDKLRVKIIKVDVEQAKIGLTARI</sequence>
<feature type="domain" description="S1 motif" evidence="8">
    <location>
        <begin position="360"/>
        <end position="430"/>
    </location>
</feature>
<dbReference type="Proteomes" id="UP000231292">
    <property type="component" value="Unassembled WGS sequence"/>
</dbReference>
<accession>A0A2G9YIW9</accession>
<evidence type="ECO:0000256" key="5">
    <source>
        <dbReference type="ARBA" id="ARBA00023274"/>
    </source>
</evidence>
<dbReference type="GO" id="GO:0006412">
    <property type="term" value="P:translation"/>
    <property type="evidence" value="ECO:0007669"/>
    <property type="project" value="TreeGrafter"/>
</dbReference>
<evidence type="ECO:0000256" key="2">
    <source>
        <dbReference type="ARBA" id="ARBA00022737"/>
    </source>
</evidence>
<keyword evidence="3" id="KW-0694">RNA-binding</keyword>
<dbReference type="GO" id="GO:0003735">
    <property type="term" value="F:structural constituent of ribosome"/>
    <property type="evidence" value="ECO:0007669"/>
    <property type="project" value="TreeGrafter"/>
</dbReference>
<evidence type="ECO:0000256" key="7">
    <source>
        <dbReference type="ARBA" id="ARBA00035517"/>
    </source>
</evidence>
<dbReference type="InterPro" id="IPR012340">
    <property type="entry name" value="NA-bd_OB-fold"/>
</dbReference>
<feature type="domain" description="S1 motif" evidence="8">
    <location>
        <begin position="102"/>
        <end position="167"/>
    </location>
</feature>
<dbReference type="GO" id="GO:0022627">
    <property type="term" value="C:cytosolic small ribosomal subunit"/>
    <property type="evidence" value="ECO:0007669"/>
    <property type="project" value="TreeGrafter"/>
</dbReference>
<dbReference type="GO" id="GO:0003729">
    <property type="term" value="F:mRNA binding"/>
    <property type="evidence" value="ECO:0007669"/>
    <property type="project" value="TreeGrafter"/>
</dbReference>
<keyword evidence="4 9" id="KW-0689">Ribosomal protein</keyword>
<dbReference type="PANTHER" id="PTHR10724">
    <property type="entry name" value="30S RIBOSOMAL PROTEIN S1"/>
    <property type="match status" value="1"/>
</dbReference>
<evidence type="ECO:0000259" key="8">
    <source>
        <dbReference type="PROSITE" id="PS50126"/>
    </source>
</evidence>
<name>A0A2G9YIW9_9BACT</name>
<gene>
    <name evidence="9" type="ORF">COX41_04140</name>
</gene>